<feature type="region of interest" description="Disordered" evidence="1">
    <location>
        <begin position="363"/>
        <end position="397"/>
    </location>
</feature>
<name>A0AAQ3TW22_PASNO</name>
<evidence type="ECO:0000313" key="2">
    <source>
        <dbReference type="EMBL" id="WVZ78137.1"/>
    </source>
</evidence>
<accession>A0AAQ3TW22</accession>
<reference evidence="2 3" key="1">
    <citation type="submission" date="2024-02" db="EMBL/GenBank/DDBJ databases">
        <title>High-quality chromosome-scale genome assembly of Pensacola bahiagrass (Paspalum notatum Flugge var. saurae).</title>
        <authorList>
            <person name="Vega J.M."/>
            <person name="Podio M."/>
            <person name="Orjuela J."/>
            <person name="Siena L.A."/>
            <person name="Pessino S.C."/>
            <person name="Combes M.C."/>
            <person name="Mariac C."/>
            <person name="Albertini E."/>
            <person name="Pupilli F."/>
            <person name="Ortiz J.P.A."/>
            <person name="Leblanc O."/>
        </authorList>
    </citation>
    <scope>NUCLEOTIDE SEQUENCE [LARGE SCALE GENOMIC DNA]</scope>
    <source>
        <strain evidence="2">R1</strain>
        <tissue evidence="2">Leaf</tissue>
    </source>
</reference>
<gene>
    <name evidence="2" type="ORF">U9M48_025898</name>
</gene>
<evidence type="ECO:0000313" key="3">
    <source>
        <dbReference type="Proteomes" id="UP001341281"/>
    </source>
</evidence>
<dbReference type="EMBL" id="CP144749">
    <property type="protein sequence ID" value="WVZ78137.1"/>
    <property type="molecule type" value="Genomic_DNA"/>
</dbReference>
<feature type="region of interest" description="Disordered" evidence="1">
    <location>
        <begin position="177"/>
        <end position="200"/>
    </location>
</feature>
<feature type="compositionally biased region" description="Basic and acidic residues" evidence="1">
    <location>
        <begin position="376"/>
        <end position="387"/>
    </location>
</feature>
<sequence>MDDWLFVTRNIYLGPSNNCSAFSRHDDMIDTWIKPSIHSSSSRRRSSKFSTLAYSSQFNSLVRSIEQQQCFNSLVHPGQQIRHDLEHAGRRRWVLHGVVRRAAAGKGAEQGAHVLRPVQVEHRLARLQPHGAGEHGGARGEQLHAPGAAFAAAPGDRRRQGLEHALVGLAVAHAQHQVRRRVPAPAPAEAPPRHGGQQGLHRRALGRHALRVHLHDVPAAAAHRGGLVRQHGRQVVVQILGLARAQHRVRLLVVPRQRPLLLLLHVRPVGRLGEVVSVLRREAELLARRKPRFQLILAAAADEEDDVLGVGAQLVQDPEHLVAGRPLALVHQLRHQGPVVVEQDQAARRRAVRLADELRRERREARLDPDGAVAHPEPEPREPHVREAPAGGPQRGVERLRPGDGVVRAQEAVVAAVPGLLLLRAHGDGGAHGVGDAVQVPRVHADRAAQRRRAPGELRQHDGAALPRAGELLAAHRVEVGDPVEPVAEGAHHAAVGGGVVGHLLAQRHGPVDEDHGAREPLVDAVPDPLRLVGDGVGVAAAAARRVVDLHQHHLAAQVPVLLQHPLQGQQLEAHALGAVDVVDADQERAAAVRVGDLLGLGGGLRRRQRGPDPAHVEADGEDLDQDGAAVVVDAHVAAAAGDHAQEARAAGEEVARVVEGVEADEVRAEEAPEEVVADGDGAEDLAGGEGRVEEEADAGARALAAQEGGQHPEVVVVDDDEVAVVRVRGEHLEHAVREPPVGGEERPVLTGVEAQIGGGVARRVRQQVVQPRPEVALAEAVVEVGVEVGVEVNGEAREVAEEVVVELVGGRNGGSDGGRQGADERDVRGGEAARELERERVGVQGEGEAERRGWVRRRAEREPVGRHDAARASGDGRRRLWLRGGVSGSGTRGARASLHGRSGGGETRWRRGGGVGMPVGCLCLCARSGTSVVG</sequence>
<feature type="region of interest" description="Disordered" evidence="1">
    <location>
        <begin position="667"/>
        <end position="708"/>
    </location>
</feature>
<keyword evidence="3" id="KW-1185">Reference proteome</keyword>
<feature type="compositionally biased region" description="Basic and acidic residues" evidence="1">
    <location>
        <begin position="822"/>
        <end position="842"/>
    </location>
</feature>
<protein>
    <submittedName>
        <fullName evidence="2">Uncharacterized protein</fullName>
    </submittedName>
</protein>
<proteinExistence type="predicted"/>
<feature type="compositionally biased region" description="Acidic residues" evidence="1">
    <location>
        <begin position="672"/>
        <end position="684"/>
    </location>
</feature>
<feature type="compositionally biased region" description="Gly residues" evidence="1">
    <location>
        <begin position="811"/>
        <end position="821"/>
    </location>
</feature>
<feature type="compositionally biased region" description="Gly residues" evidence="1">
    <location>
        <begin position="902"/>
        <end position="912"/>
    </location>
</feature>
<organism evidence="2 3">
    <name type="scientific">Paspalum notatum var. saurae</name>
    <dbReference type="NCBI Taxonomy" id="547442"/>
    <lineage>
        <taxon>Eukaryota</taxon>
        <taxon>Viridiplantae</taxon>
        <taxon>Streptophyta</taxon>
        <taxon>Embryophyta</taxon>
        <taxon>Tracheophyta</taxon>
        <taxon>Spermatophyta</taxon>
        <taxon>Magnoliopsida</taxon>
        <taxon>Liliopsida</taxon>
        <taxon>Poales</taxon>
        <taxon>Poaceae</taxon>
        <taxon>PACMAD clade</taxon>
        <taxon>Panicoideae</taxon>
        <taxon>Andropogonodae</taxon>
        <taxon>Paspaleae</taxon>
        <taxon>Paspalinae</taxon>
        <taxon>Paspalum</taxon>
    </lineage>
</organism>
<evidence type="ECO:0000256" key="1">
    <source>
        <dbReference type="SAM" id="MobiDB-lite"/>
    </source>
</evidence>
<feature type="region of interest" description="Disordered" evidence="1">
    <location>
        <begin position="811"/>
        <end position="853"/>
    </location>
</feature>
<dbReference type="Proteomes" id="UP001341281">
    <property type="component" value="Chromosome 05"/>
</dbReference>
<dbReference type="AlphaFoldDB" id="A0AAQ3TW22"/>
<feature type="region of interest" description="Disordered" evidence="1">
    <location>
        <begin position="881"/>
        <end position="912"/>
    </location>
</feature>